<evidence type="ECO:0000256" key="2">
    <source>
        <dbReference type="ARBA" id="ARBA00022448"/>
    </source>
</evidence>
<evidence type="ECO:0000256" key="8">
    <source>
        <dbReference type="SAM" id="Phobius"/>
    </source>
</evidence>
<evidence type="ECO:0000256" key="4">
    <source>
        <dbReference type="ARBA" id="ARBA00022692"/>
    </source>
</evidence>
<comment type="similarity">
    <text evidence="7">Belongs to the drug/metabolite transporter (DMT) superfamily. Small multidrug resistance (SMR) (TC 2.A.7.1) family.</text>
</comment>
<comment type="caution">
    <text evidence="9">The sequence shown here is derived from an EMBL/GenBank/DDBJ whole genome shotgun (WGS) entry which is preliminary data.</text>
</comment>
<evidence type="ECO:0000256" key="1">
    <source>
        <dbReference type="ARBA" id="ARBA00004651"/>
    </source>
</evidence>
<evidence type="ECO:0000313" key="9">
    <source>
        <dbReference type="EMBL" id="MDQ0168396.1"/>
    </source>
</evidence>
<feature type="transmembrane region" description="Helical" evidence="8">
    <location>
        <begin position="85"/>
        <end position="101"/>
    </location>
</feature>
<dbReference type="EMBL" id="JAUSTY010000030">
    <property type="protein sequence ID" value="MDQ0168396.1"/>
    <property type="molecule type" value="Genomic_DNA"/>
</dbReference>
<feature type="transmembrane region" description="Helical" evidence="8">
    <location>
        <begin position="27"/>
        <end position="47"/>
    </location>
</feature>
<dbReference type="Pfam" id="PF00893">
    <property type="entry name" value="Multi_Drug_Res"/>
    <property type="match status" value="1"/>
</dbReference>
<dbReference type="SUPFAM" id="SSF103481">
    <property type="entry name" value="Multidrug resistance efflux transporter EmrE"/>
    <property type="match status" value="1"/>
</dbReference>
<keyword evidence="6 8" id="KW-0472">Membrane</keyword>
<protein>
    <submittedName>
        <fullName evidence="9">Multidrug resistance protein EbrB</fullName>
    </submittedName>
</protein>
<dbReference type="InterPro" id="IPR000390">
    <property type="entry name" value="Small_drug/metabolite_transptr"/>
</dbReference>
<organism evidence="9 10">
    <name type="scientific">Caldalkalibacillus horti</name>
    <dbReference type="NCBI Taxonomy" id="77523"/>
    <lineage>
        <taxon>Bacteria</taxon>
        <taxon>Bacillati</taxon>
        <taxon>Bacillota</taxon>
        <taxon>Bacilli</taxon>
        <taxon>Bacillales</taxon>
        <taxon>Bacillaceae</taxon>
        <taxon>Caldalkalibacillus</taxon>
    </lineage>
</organism>
<evidence type="ECO:0000313" key="10">
    <source>
        <dbReference type="Proteomes" id="UP001235840"/>
    </source>
</evidence>
<keyword evidence="4 7" id="KW-0812">Transmembrane</keyword>
<evidence type="ECO:0000256" key="5">
    <source>
        <dbReference type="ARBA" id="ARBA00022989"/>
    </source>
</evidence>
<accession>A0ABT9W579</accession>
<gene>
    <name evidence="9" type="ORF">J2S11_004358</name>
</gene>
<dbReference type="InterPro" id="IPR045324">
    <property type="entry name" value="Small_multidrug_res"/>
</dbReference>
<keyword evidence="10" id="KW-1185">Reference proteome</keyword>
<evidence type="ECO:0000256" key="3">
    <source>
        <dbReference type="ARBA" id="ARBA00022475"/>
    </source>
</evidence>
<dbReference type="Gene3D" id="1.10.3730.20">
    <property type="match status" value="1"/>
</dbReference>
<dbReference type="RefSeq" id="WP_307398091.1">
    <property type="nucleotide sequence ID" value="NZ_BAAADK010000043.1"/>
</dbReference>
<evidence type="ECO:0000256" key="7">
    <source>
        <dbReference type="RuleBase" id="RU003942"/>
    </source>
</evidence>
<name>A0ABT9W579_9BACI</name>
<reference evidence="9 10" key="1">
    <citation type="submission" date="2023-07" db="EMBL/GenBank/DDBJ databases">
        <title>Genomic Encyclopedia of Type Strains, Phase IV (KMG-IV): sequencing the most valuable type-strain genomes for metagenomic binning, comparative biology and taxonomic classification.</title>
        <authorList>
            <person name="Goeker M."/>
        </authorList>
    </citation>
    <scope>NUCLEOTIDE SEQUENCE [LARGE SCALE GENOMIC DNA]</scope>
    <source>
        <strain evidence="9 10">DSM 12751</strain>
    </source>
</reference>
<comment type="subcellular location">
    <subcellularLocation>
        <location evidence="1 7">Cell membrane</location>
        <topology evidence="1 7">Multi-pass membrane protein</topology>
    </subcellularLocation>
</comment>
<dbReference type="PANTHER" id="PTHR30561">
    <property type="entry name" value="SMR FAMILY PROTON-DEPENDENT DRUG EFFLUX TRANSPORTER SUGE"/>
    <property type="match status" value="1"/>
</dbReference>
<keyword evidence="5 8" id="KW-1133">Transmembrane helix</keyword>
<dbReference type="InterPro" id="IPR037185">
    <property type="entry name" value="EmrE-like"/>
</dbReference>
<dbReference type="Proteomes" id="UP001235840">
    <property type="component" value="Unassembled WGS sequence"/>
</dbReference>
<keyword evidence="2" id="KW-0813">Transport</keyword>
<evidence type="ECO:0000256" key="6">
    <source>
        <dbReference type="ARBA" id="ARBA00023136"/>
    </source>
</evidence>
<proteinExistence type="inferred from homology"/>
<sequence>MAGVIYLGIAIIFEAFGTTMLKLSNGFSVLLPTLGVGAGFLISFTFLSFSLKTVPLSTAYATWSGVGTALSAMIGVIIFNESLSMFKAFALILVITGIVILNKSRRVKPNVAMVQE</sequence>
<dbReference type="PANTHER" id="PTHR30561:SF1">
    <property type="entry name" value="MULTIDRUG TRANSPORTER EMRE"/>
    <property type="match status" value="1"/>
</dbReference>
<feature type="transmembrane region" description="Helical" evidence="8">
    <location>
        <begin position="59"/>
        <end position="79"/>
    </location>
</feature>
<keyword evidence="3" id="KW-1003">Cell membrane</keyword>